<accession>A0ABQ1LB47</accession>
<gene>
    <name evidence="25" type="ORF">GCM10007207_04300</name>
</gene>
<comment type="caution">
    <text evidence="25">The sequence shown here is derived from an EMBL/GenBank/DDBJ whole genome shotgun (WGS) entry which is preliminary data.</text>
</comment>
<evidence type="ECO:0000256" key="12">
    <source>
        <dbReference type="ARBA" id="ARBA00022695"/>
    </source>
</evidence>
<dbReference type="Proteomes" id="UP000637769">
    <property type="component" value="Unassembled WGS sequence"/>
</dbReference>
<evidence type="ECO:0000256" key="3">
    <source>
        <dbReference type="ARBA" id="ARBA00005119"/>
    </source>
</evidence>
<evidence type="ECO:0000256" key="16">
    <source>
        <dbReference type="ARBA" id="ARBA00023209"/>
    </source>
</evidence>
<keyword evidence="10" id="KW-0808">Transferase</keyword>
<evidence type="ECO:0000256" key="23">
    <source>
        <dbReference type="ARBA" id="ARBA00033406"/>
    </source>
</evidence>
<feature type="transmembrane region" description="Helical" evidence="24">
    <location>
        <begin position="130"/>
        <end position="151"/>
    </location>
</feature>
<keyword evidence="8" id="KW-1003">Cell membrane</keyword>
<keyword evidence="17" id="KW-1208">Phospholipid metabolism</keyword>
<evidence type="ECO:0000313" key="25">
    <source>
        <dbReference type="EMBL" id="GGC22248.1"/>
    </source>
</evidence>
<evidence type="ECO:0000256" key="9">
    <source>
        <dbReference type="ARBA" id="ARBA00022516"/>
    </source>
</evidence>
<evidence type="ECO:0000256" key="6">
    <source>
        <dbReference type="ARBA" id="ARBA00012487"/>
    </source>
</evidence>
<evidence type="ECO:0000256" key="22">
    <source>
        <dbReference type="ARBA" id="ARBA00032743"/>
    </source>
</evidence>
<evidence type="ECO:0000256" key="1">
    <source>
        <dbReference type="ARBA" id="ARBA00001698"/>
    </source>
</evidence>
<keyword evidence="12 25" id="KW-0548">Nucleotidyltransferase</keyword>
<evidence type="ECO:0000256" key="19">
    <source>
        <dbReference type="ARBA" id="ARBA00031825"/>
    </source>
</evidence>
<dbReference type="PANTHER" id="PTHR46382:SF1">
    <property type="entry name" value="PHOSPHATIDATE CYTIDYLYLTRANSFERASE"/>
    <property type="match status" value="1"/>
</dbReference>
<keyword evidence="15 24" id="KW-0472">Membrane</keyword>
<keyword evidence="14" id="KW-0443">Lipid metabolism</keyword>
<dbReference type="Pfam" id="PF01148">
    <property type="entry name" value="CTP_transf_1"/>
    <property type="match status" value="1"/>
</dbReference>
<protein>
    <recommendedName>
        <fullName evidence="7">Phosphatidate cytidylyltransferase</fullName>
        <ecNumber evidence="6">2.7.7.41</ecNumber>
    </recommendedName>
    <alternativeName>
        <fullName evidence="20">CDP-DAG synthase</fullName>
    </alternativeName>
    <alternativeName>
        <fullName evidence="22">CDP-DG synthase</fullName>
    </alternativeName>
    <alternativeName>
        <fullName evidence="18">CDP-diacylglycerol synthase</fullName>
    </alternativeName>
    <alternativeName>
        <fullName evidence="21">CDP-diglyceride pyrophosphorylase</fullName>
    </alternativeName>
    <alternativeName>
        <fullName evidence="23">CDP-diglyceride synthase</fullName>
    </alternativeName>
    <alternativeName>
        <fullName evidence="19">CTP:phosphatidate cytidylyltransferase</fullName>
    </alternativeName>
</protein>
<keyword evidence="16" id="KW-0594">Phospholipid biosynthesis</keyword>
<name>A0ABQ1LB47_9PROT</name>
<feature type="transmembrane region" description="Helical" evidence="24">
    <location>
        <begin position="92"/>
        <end position="118"/>
    </location>
</feature>
<dbReference type="EC" id="2.7.7.41" evidence="6"/>
<proteinExistence type="inferred from homology"/>
<keyword evidence="9" id="KW-0444">Lipid biosynthesis</keyword>
<dbReference type="PANTHER" id="PTHR46382">
    <property type="entry name" value="PHOSPHATIDATE CYTIDYLYLTRANSFERASE"/>
    <property type="match status" value="1"/>
</dbReference>
<evidence type="ECO:0000256" key="7">
    <source>
        <dbReference type="ARBA" id="ARBA00019373"/>
    </source>
</evidence>
<sequence>MTSSSANPRWSDLRLRLISASVIVPVALLCIWAGGSAYRLMILLVSIGLVYEGAAMAGLSWQKGARNWRGALLLLWPPLGLLLAMKGEWRAALGLALSAAIFGAAQWACVAVASLGGLSLLWLREQPGTGALPVLFIILVVIASDSGAYMAGRIIGGPKLAPSISPGKTRSGAAGGLVAAGLAGLAVAGCSGQGGLAGGAVWGMILGCAAQCGDLAESAAKRRVGIKDSGWLIPGHGGLLDRFDGLLAAAPLAALVSLAVPGQVFWTALPVDILGALLHPFFPSFSAFSH</sequence>
<dbReference type="GO" id="GO:0016779">
    <property type="term" value="F:nucleotidyltransferase activity"/>
    <property type="evidence" value="ECO:0007669"/>
    <property type="project" value="UniProtKB-KW"/>
</dbReference>
<evidence type="ECO:0000256" key="4">
    <source>
        <dbReference type="ARBA" id="ARBA00005189"/>
    </source>
</evidence>
<evidence type="ECO:0000256" key="17">
    <source>
        <dbReference type="ARBA" id="ARBA00023264"/>
    </source>
</evidence>
<comment type="subcellular location">
    <subcellularLocation>
        <location evidence="2">Cell membrane</location>
        <topology evidence="2">Multi-pass membrane protein</topology>
    </subcellularLocation>
</comment>
<evidence type="ECO:0000256" key="21">
    <source>
        <dbReference type="ARBA" id="ARBA00032396"/>
    </source>
</evidence>
<evidence type="ECO:0000256" key="10">
    <source>
        <dbReference type="ARBA" id="ARBA00022679"/>
    </source>
</evidence>
<reference evidence="26" key="1">
    <citation type="journal article" date="2019" name="Int. J. Syst. Evol. Microbiol.">
        <title>The Global Catalogue of Microorganisms (GCM) 10K type strain sequencing project: providing services to taxonomists for standard genome sequencing and annotation.</title>
        <authorList>
            <consortium name="The Broad Institute Genomics Platform"/>
            <consortium name="The Broad Institute Genome Sequencing Center for Infectious Disease"/>
            <person name="Wu L."/>
            <person name="Ma J."/>
        </authorList>
    </citation>
    <scope>NUCLEOTIDE SEQUENCE [LARGE SCALE GENOMIC DNA]</scope>
    <source>
        <strain evidence="26">CCM 7132</strain>
    </source>
</reference>
<keyword evidence="26" id="KW-1185">Reference proteome</keyword>
<evidence type="ECO:0000256" key="13">
    <source>
        <dbReference type="ARBA" id="ARBA00022989"/>
    </source>
</evidence>
<organism evidence="25 26">
    <name type="scientific">Asaia siamensis</name>
    <dbReference type="NCBI Taxonomy" id="110479"/>
    <lineage>
        <taxon>Bacteria</taxon>
        <taxon>Pseudomonadati</taxon>
        <taxon>Pseudomonadota</taxon>
        <taxon>Alphaproteobacteria</taxon>
        <taxon>Acetobacterales</taxon>
        <taxon>Acetobacteraceae</taxon>
        <taxon>Asaia</taxon>
    </lineage>
</organism>
<evidence type="ECO:0000256" key="18">
    <source>
        <dbReference type="ARBA" id="ARBA00029893"/>
    </source>
</evidence>
<keyword evidence="11 24" id="KW-0812">Transmembrane</keyword>
<evidence type="ECO:0000256" key="11">
    <source>
        <dbReference type="ARBA" id="ARBA00022692"/>
    </source>
</evidence>
<keyword evidence="13 24" id="KW-1133">Transmembrane helix</keyword>
<comment type="pathway">
    <text evidence="4">Lipid metabolism.</text>
</comment>
<evidence type="ECO:0000256" key="15">
    <source>
        <dbReference type="ARBA" id="ARBA00023136"/>
    </source>
</evidence>
<comment type="similarity">
    <text evidence="5">Belongs to the CDS family.</text>
</comment>
<evidence type="ECO:0000256" key="24">
    <source>
        <dbReference type="SAM" id="Phobius"/>
    </source>
</evidence>
<comment type="pathway">
    <text evidence="3">Phospholipid metabolism; CDP-diacylglycerol biosynthesis; CDP-diacylglycerol from sn-glycerol 3-phosphate: step 3/3.</text>
</comment>
<feature type="transmembrane region" description="Helical" evidence="24">
    <location>
        <begin position="67"/>
        <end position="85"/>
    </location>
</feature>
<evidence type="ECO:0000313" key="26">
    <source>
        <dbReference type="Proteomes" id="UP000637769"/>
    </source>
</evidence>
<dbReference type="EMBL" id="BMCH01000001">
    <property type="protein sequence ID" value="GGC22248.1"/>
    <property type="molecule type" value="Genomic_DNA"/>
</dbReference>
<evidence type="ECO:0000256" key="20">
    <source>
        <dbReference type="ARBA" id="ARBA00032253"/>
    </source>
</evidence>
<comment type="catalytic activity">
    <reaction evidence="1">
        <text>a 1,2-diacyl-sn-glycero-3-phosphate + CTP + H(+) = a CDP-1,2-diacyl-sn-glycerol + diphosphate</text>
        <dbReference type="Rhea" id="RHEA:16229"/>
        <dbReference type="ChEBI" id="CHEBI:15378"/>
        <dbReference type="ChEBI" id="CHEBI:33019"/>
        <dbReference type="ChEBI" id="CHEBI:37563"/>
        <dbReference type="ChEBI" id="CHEBI:58332"/>
        <dbReference type="ChEBI" id="CHEBI:58608"/>
        <dbReference type="EC" id="2.7.7.41"/>
    </reaction>
</comment>
<evidence type="ECO:0000256" key="8">
    <source>
        <dbReference type="ARBA" id="ARBA00022475"/>
    </source>
</evidence>
<evidence type="ECO:0000256" key="14">
    <source>
        <dbReference type="ARBA" id="ARBA00023098"/>
    </source>
</evidence>
<feature type="transmembrane region" description="Helical" evidence="24">
    <location>
        <begin position="15"/>
        <end position="33"/>
    </location>
</feature>
<evidence type="ECO:0000256" key="5">
    <source>
        <dbReference type="ARBA" id="ARBA00010185"/>
    </source>
</evidence>
<feature type="transmembrane region" description="Helical" evidence="24">
    <location>
        <begin position="40"/>
        <end position="61"/>
    </location>
</feature>
<evidence type="ECO:0000256" key="2">
    <source>
        <dbReference type="ARBA" id="ARBA00004651"/>
    </source>
</evidence>